<organism evidence="1 2">
    <name type="scientific">Streptomyces hesseae</name>
    <dbReference type="NCBI Taxonomy" id="3075519"/>
    <lineage>
        <taxon>Bacteria</taxon>
        <taxon>Bacillati</taxon>
        <taxon>Actinomycetota</taxon>
        <taxon>Actinomycetes</taxon>
        <taxon>Kitasatosporales</taxon>
        <taxon>Streptomycetaceae</taxon>
        <taxon>Streptomyces</taxon>
    </lineage>
</organism>
<accession>A0ABU2SY99</accession>
<proteinExistence type="predicted"/>
<evidence type="ECO:0000313" key="1">
    <source>
        <dbReference type="EMBL" id="MDT0453790.1"/>
    </source>
</evidence>
<evidence type="ECO:0000313" key="2">
    <source>
        <dbReference type="Proteomes" id="UP001180531"/>
    </source>
</evidence>
<evidence type="ECO:0008006" key="3">
    <source>
        <dbReference type="Google" id="ProtNLM"/>
    </source>
</evidence>
<keyword evidence="2" id="KW-1185">Reference proteome</keyword>
<comment type="caution">
    <text evidence="1">The sequence shown here is derived from an EMBL/GenBank/DDBJ whole genome shotgun (WGS) entry which is preliminary data.</text>
</comment>
<name>A0ABU2SY99_9ACTN</name>
<sequence>MPREDEEDFRLETRTEWVFAAKPDREVERIPSPNKLEGEEAAADWVREKKPLLWTGSIFSVPPPSGFPSGAAVTESLLQLLIPHNVQGKPRQELIWEMQPRWPLENILDLFKLVGFDLSKSLLSFFDEMNREASPNDLHRAIAQYYHDGLASAPFFFTVNWDTLQERAFREMGFEALVAGPRRRPDDEFDSPGDNSISCFHPHGSFQTRDAVCSFRREVHQLPIASSRWLSRPIAFLGYSGYEPSLYDHLHGKQPQLWCVRKLEDDMKIPAKRRILCRPNVSVYEGDLRKLLTCLGLLSAEINLDSNYLALESKVPGKVIDLLSIALISSINPNACLFALSSELSSAYPEPEAAIRYCVIMKCLTDHIRDRVNNPEFLPALIAASAKRNTEQLWISALAYVLRHQEPSIATVLELLDRAQNAAAASPKLPDPIDEAILTPGTTYGRTKVYRDFVEESARSLLPGEYIMPPFFGGDLAGIGEFAELLAFEYLRKGDLGRARNIFDYAASRLYLSGNWNAGRLNELAYLNIDRLAGCWDRKSLRIPL</sequence>
<reference evidence="1" key="1">
    <citation type="submission" date="2024-05" db="EMBL/GenBank/DDBJ databases">
        <title>30 novel species of actinomycetes from the DSMZ collection.</title>
        <authorList>
            <person name="Nouioui I."/>
        </authorList>
    </citation>
    <scope>NUCLEOTIDE SEQUENCE</scope>
    <source>
        <strain evidence="1">DSM 40473</strain>
    </source>
</reference>
<dbReference type="RefSeq" id="WP_311615994.1">
    <property type="nucleotide sequence ID" value="NZ_JAVRFI010000037.1"/>
</dbReference>
<dbReference type="Proteomes" id="UP001180531">
    <property type="component" value="Unassembled WGS sequence"/>
</dbReference>
<gene>
    <name evidence="1" type="ORF">RM609_32640</name>
</gene>
<protein>
    <recommendedName>
        <fullName evidence="3">SIR2-like domain-containing protein</fullName>
    </recommendedName>
</protein>
<dbReference type="EMBL" id="JAVRFI010000037">
    <property type="protein sequence ID" value="MDT0453790.1"/>
    <property type="molecule type" value="Genomic_DNA"/>
</dbReference>